<dbReference type="SUPFAM" id="SSF55620">
    <property type="entry name" value="Tetrahydrobiopterin biosynthesis enzymes-like"/>
    <property type="match status" value="1"/>
</dbReference>
<reference evidence="6" key="1">
    <citation type="submission" date="2020-05" db="EMBL/GenBank/DDBJ databases">
        <authorList>
            <person name="Chiriac C."/>
            <person name="Salcher M."/>
            <person name="Ghai R."/>
            <person name="Kavagutti S V."/>
        </authorList>
    </citation>
    <scope>NUCLEOTIDE SEQUENCE</scope>
</reference>
<protein>
    <recommendedName>
        <fullName evidence="3">GTP cyclohydrolase I</fullName>
        <ecNumber evidence="3">3.5.4.16</ecNumber>
    </recommendedName>
</protein>
<dbReference type="NCBIfam" id="TIGR00063">
    <property type="entry name" value="folE"/>
    <property type="match status" value="1"/>
</dbReference>
<dbReference type="InterPro" id="IPR020602">
    <property type="entry name" value="GTP_CycHdrlase_I_dom"/>
</dbReference>
<dbReference type="Gene3D" id="3.30.1130.10">
    <property type="match status" value="1"/>
</dbReference>
<gene>
    <name evidence="7" type="ORF">UFOVP1516_13</name>
    <name evidence="6" type="ORF">UFOVP887_31</name>
</gene>
<dbReference type="InterPro" id="IPR043134">
    <property type="entry name" value="GTP-CH-I_N"/>
</dbReference>
<dbReference type="Gene3D" id="1.10.286.10">
    <property type="match status" value="1"/>
</dbReference>
<dbReference type="PANTHER" id="PTHR11109:SF7">
    <property type="entry name" value="GTP CYCLOHYDROLASE 1"/>
    <property type="match status" value="1"/>
</dbReference>
<evidence type="ECO:0000259" key="5">
    <source>
        <dbReference type="Pfam" id="PF01227"/>
    </source>
</evidence>
<dbReference type="NCBIfam" id="NF006825">
    <property type="entry name" value="PRK09347.1-2"/>
    <property type="match status" value="1"/>
</dbReference>
<dbReference type="FunFam" id="3.30.1130.10:FF:000001">
    <property type="entry name" value="GTP cyclohydrolase 1"/>
    <property type="match status" value="1"/>
</dbReference>
<dbReference type="PROSITE" id="PS00859">
    <property type="entry name" value="GTP_CYCLOHYDROL_1_1"/>
    <property type="match status" value="1"/>
</dbReference>
<dbReference type="GO" id="GO:0003934">
    <property type="term" value="F:GTP cyclohydrolase I activity"/>
    <property type="evidence" value="ECO:0007669"/>
    <property type="project" value="UniProtKB-EC"/>
</dbReference>
<dbReference type="GO" id="GO:0008270">
    <property type="term" value="F:zinc ion binding"/>
    <property type="evidence" value="ECO:0007669"/>
    <property type="project" value="TreeGrafter"/>
</dbReference>
<dbReference type="UniPathway" id="UPA00848">
    <property type="reaction ID" value="UER00151"/>
</dbReference>
<dbReference type="InterPro" id="IPR043133">
    <property type="entry name" value="GTP-CH-I_C/QueF"/>
</dbReference>
<dbReference type="InterPro" id="IPR029057">
    <property type="entry name" value="PRTase-like"/>
</dbReference>
<keyword evidence="4 6" id="KW-0378">Hydrolase</keyword>
<dbReference type="GO" id="GO:0005525">
    <property type="term" value="F:GTP binding"/>
    <property type="evidence" value="ECO:0007669"/>
    <property type="project" value="TreeGrafter"/>
</dbReference>
<dbReference type="HAMAP" id="MF_00223">
    <property type="entry name" value="FolE"/>
    <property type="match status" value="1"/>
</dbReference>
<dbReference type="PANTHER" id="PTHR11109">
    <property type="entry name" value="GTP CYCLOHYDROLASE I"/>
    <property type="match status" value="1"/>
</dbReference>
<evidence type="ECO:0000256" key="1">
    <source>
        <dbReference type="ARBA" id="ARBA00001052"/>
    </source>
</evidence>
<dbReference type="NCBIfam" id="NF006826">
    <property type="entry name" value="PRK09347.1-3"/>
    <property type="match status" value="1"/>
</dbReference>
<dbReference type="InterPro" id="IPR001474">
    <property type="entry name" value="GTP_CycHdrlase_I"/>
</dbReference>
<dbReference type="InterPro" id="IPR018234">
    <property type="entry name" value="GTP_CycHdrlase_I_CS"/>
</dbReference>
<evidence type="ECO:0000256" key="2">
    <source>
        <dbReference type="ARBA" id="ARBA00005080"/>
    </source>
</evidence>
<sequence>MQDKILHLSNNDIFKLAYDLNNEISNSLRKMYPVPRGGIPAAYALMATNPGWYSIVDSPEQADFIIDDIIDSGATYCEFLESNPTLPFFALIEKDGSQYENKWVVFPWEGDAIGGIENNITRLLQYVGEDPTRGGLLETPKRVAKAWKEWCSGYEQNAADILKVFEDGAETYDQMVTVKDIPFYSHCEHHLAPFFGTCTISYIPNGRIVGLSKLSRIVSMYAKRLQVQERLTSQIADCLFEHLQPLGVGVSIKARHLCMESRGTCQQGHHTVTTALKGILSTDSDAKAEFLQQVK</sequence>
<dbReference type="GO" id="GO:0006729">
    <property type="term" value="P:tetrahydrobiopterin biosynthetic process"/>
    <property type="evidence" value="ECO:0007669"/>
    <property type="project" value="TreeGrafter"/>
</dbReference>
<evidence type="ECO:0000313" key="6">
    <source>
        <dbReference type="EMBL" id="CAB4169025.1"/>
    </source>
</evidence>
<feature type="domain" description="GTP cyclohydrolase I" evidence="5">
    <location>
        <begin position="116"/>
        <end position="294"/>
    </location>
</feature>
<accession>A0A6J5PIN5</accession>
<dbReference type="EMBL" id="LR796837">
    <property type="protein sequence ID" value="CAB4169025.1"/>
    <property type="molecule type" value="Genomic_DNA"/>
</dbReference>
<comment type="pathway">
    <text evidence="2">Cofactor biosynthesis; 7,8-dihydroneopterin triphosphate biosynthesis; 7,8-dihydroneopterin triphosphate from GTP: step 1/1.</text>
</comment>
<name>A0A6J5PIN5_9CAUD</name>
<evidence type="ECO:0000313" key="7">
    <source>
        <dbReference type="EMBL" id="CAB5226718.1"/>
    </source>
</evidence>
<comment type="catalytic activity">
    <reaction evidence="1">
        <text>GTP + H2O = 7,8-dihydroneopterin 3'-triphosphate + formate + H(+)</text>
        <dbReference type="Rhea" id="RHEA:17473"/>
        <dbReference type="ChEBI" id="CHEBI:15377"/>
        <dbReference type="ChEBI" id="CHEBI:15378"/>
        <dbReference type="ChEBI" id="CHEBI:15740"/>
        <dbReference type="ChEBI" id="CHEBI:37565"/>
        <dbReference type="ChEBI" id="CHEBI:58462"/>
        <dbReference type="EC" id="3.5.4.16"/>
    </reaction>
</comment>
<dbReference type="EMBL" id="LR798364">
    <property type="protein sequence ID" value="CAB5226718.1"/>
    <property type="molecule type" value="Genomic_DNA"/>
</dbReference>
<dbReference type="Pfam" id="PF01227">
    <property type="entry name" value="GTP_cyclohydroI"/>
    <property type="match status" value="1"/>
</dbReference>
<evidence type="ECO:0000256" key="4">
    <source>
        <dbReference type="ARBA" id="ARBA00022801"/>
    </source>
</evidence>
<dbReference type="GO" id="GO:0046654">
    <property type="term" value="P:tetrahydrofolate biosynthetic process"/>
    <property type="evidence" value="ECO:0007669"/>
    <property type="project" value="InterPro"/>
</dbReference>
<dbReference type="PROSITE" id="PS00860">
    <property type="entry name" value="GTP_CYCLOHYDROL_1_2"/>
    <property type="match status" value="1"/>
</dbReference>
<evidence type="ECO:0000256" key="3">
    <source>
        <dbReference type="ARBA" id="ARBA00012715"/>
    </source>
</evidence>
<dbReference type="Gene3D" id="3.40.50.2020">
    <property type="match status" value="1"/>
</dbReference>
<organism evidence="6">
    <name type="scientific">uncultured Caudovirales phage</name>
    <dbReference type="NCBI Taxonomy" id="2100421"/>
    <lineage>
        <taxon>Viruses</taxon>
        <taxon>Duplodnaviria</taxon>
        <taxon>Heunggongvirae</taxon>
        <taxon>Uroviricota</taxon>
        <taxon>Caudoviricetes</taxon>
        <taxon>Peduoviridae</taxon>
        <taxon>Maltschvirus</taxon>
        <taxon>Maltschvirus maltsch</taxon>
    </lineage>
</organism>
<proteinExistence type="inferred from homology"/>
<dbReference type="EC" id="3.5.4.16" evidence="3"/>